<organism evidence="2 3">
    <name type="scientific">Plasmopara halstedii</name>
    <name type="common">Downy mildew of sunflower</name>
    <dbReference type="NCBI Taxonomy" id="4781"/>
    <lineage>
        <taxon>Eukaryota</taxon>
        <taxon>Sar</taxon>
        <taxon>Stramenopiles</taxon>
        <taxon>Oomycota</taxon>
        <taxon>Peronosporomycetes</taxon>
        <taxon>Peronosporales</taxon>
        <taxon>Peronosporaceae</taxon>
        <taxon>Plasmopara</taxon>
    </lineage>
</organism>
<evidence type="ECO:0000313" key="2">
    <source>
        <dbReference type="EMBL" id="CEG36045.1"/>
    </source>
</evidence>
<evidence type="ECO:0000256" key="1">
    <source>
        <dbReference type="SAM" id="MobiDB-lite"/>
    </source>
</evidence>
<reference evidence="3" key="1">
    <citation type="submission" date="2014-09" db="EMBL/GenBank/DDBJ databases">
        <authorList>
            <person name="Sharma Rahul"/>
            <person name="Thines Marco"/>
        </authorList>
    </citation>
    <scope>NUCLEOTIDE SEQUENCE [LARGE SCALE GENOMIC DNA]</scope>
</reference>
<accession>A0A0P1A637</accession>
<dbReference type="EMBL" id="CCYD01000109">
    <property type="protein sequence ID" value="CEG36045.1"/>
    <property type="molecule type" value="Genomic_DNA"/>
</dbReference>
<dbReference type="Proteomes" id="UP000054928">
    <property type="component" value="Unassembled WGS sequence"/>
</dbReference>
<keyword evidence="3" id="KW-1185">Reference proteome</keyword>
<dbReference type="RefSeq" id="XP_024572414.1">
    <property type="nucleotide sequence ID" value="XM_024730925.1"/>
</dbReference>
<name>A0A0P1A637_PLAHL</name>
<dbReference type="GeneID" id="36395421"/>
<dbReference type="AlphaFoldDB" id="A0A0P1A637"/>
<feature type="region of interest" description="Disordered" evidence="1">
    <location>
        <begin position="163"/>
        <end position="185"/>
    </location>
</feature>
<protein>
    <submittedName>
        <fullName evidence="2">Uncharacterized protein</fullName>
    </submittedName>
</protein>
<proteinExistence type="predicted"/>
<sequence length="239" mass="27249">MKHNKSYRVLNLDNGNVKTSRSVALDERGVSSIYHVKITNKPHEHLYIPIDENMAPCVSQPTQSDDVIIHDELVDNDERMSLAVDTHISTSSIHLASLPQTEITHDSTYSGKDATVFHSLIHCRQPNHSQHQVLRDVPHTQQRLQIESDATPERRIVASEPVGEYRQHDDSDHMDVRPPKRSRINDDDGMVAFMAVVPTSFSDATNEECKNHWEQTIQNEIDLLVRNNTWDIVDFISGM</sequence>
<evidence type="ECO:0000313" key="3">
    <source>
        <dbReference type="Proteomes" id="UP000054928"/>
    </source>
</evidence>